<accession>A0A0E9QUE8</accession>
<reference evidence="1" key="2">
    <citation type="journal article" date="2015" name="Fish Shellfish Immunol.">
        <title>Early steps in the European eel (Anguilla anguilla)-Vibrio vulnificus interaction in the gills: Role of the RtxA13 toxin.</title>
        <authorList>
            <person name="Callol A."/>
            <person name="Pajuelo D."/>
            <person name="Ebbesson L."/>
            <person name="Teles M."/>
            <person name="MacKenzie S."/>
            <person name="Amaro C."/>
        </authorList>
    </citation>
    <scope>NUCLEOTIDE SEQUENCE</scope>
</reference>
<sequence length="50" mass="5708">MSKEELLSGEFLHSCREPAEENKVCLHVAPIAMLVHSTGTFYIYDKILQQ</sequence>
<evidence type="ECO:0000313" key="1">
    <source>
        <dbReference type="EMBL" id="JAH20067.1"/>
    </source>
</evidence>
<organism evidence="1">
    <name type="scientific">Anguilla anguilla</name>
    <name type="common">European freshwater eel</name>
    <name type="synonym">Muraena anguilla</name>
    <dbReference type="NCBI Taxonomy" id="7936"/>
    <lineage>
        <taxon>Eukaryota</taxon>
        <taxon>Metazoa</taxon>
        <taxon>Chordata</taxon>
        <taxon>Craniata</taxon>
        <taxon>Vertebrata</taxon>
        <taxon>Euteleostomi</taxon>
        <taxon>Actinopterygii</taxon>
        <taxon>Neopterygii</taxon>
        <taxon>Teleostei</taxon>
        <taxon>Anguilliformes</taxon>
        <taxon>Anguillidae</taxon>
        <taxon>Anguilla</taxon>
    </lineage>
</organism>
<reference evidence="1" key="1">
    <citation type="submission" date="2014-11" db="EMBL/GenBank/DDBJ databases">
        <authorList>
            <person name="Amaro Gonzalez C."/>
        </authorList>
    </citation>
    <scope>NUCLEOTIDE SEQUENCE</scope>
</reference>
<dbReference type="AlphaFoldDB" id="A0A0E9QUE8"/>
<dbReference type="EMBL" id="GBXM01088510">
    <property type="protein sequence ID" value="JAH20067.1"/>
    <property type="molecule type" value="Transcribed_RNA"/>
</dbReference>
<proteinExistence type="predicted"/>
<protein>
    <submittedName>
        <fullName evidence="1">Uncharacterized protein</fullName>
    </submittedName>
</protein>
<name>A0A0E9QUE8_ANGAN</name>